<dbReference type="Proteomes" id="UP000266723">
    <property type="component" value="Unassembled WGS sequence"/>
</dbReference>
<keyword evidence="2" id="KW-1185">Reference proteome</keyword>
<accession>A0ABQ7EHW9</accession>
<dbReference type="EMBL" id="QGKV02000299">
    <property type="protein sequence ID" value="KAF3596579.1"/>
    <property type="molecule type" value="Genomic_DNA"/>
</dbReference>
<proteinExistence type="predicted"/>
<sequence length="71" mass="7668">MSPQPQNLEPTSSSAQLTPPILSTVQSFDSLVKGTHLGPGCCNIFGSDFDHCPDWAELMSTLRDSSAWSEL</sequence>
<gene>
    <name evidence="1" type="ORF">DY000_02020466</name>
</gene>
<evidence type="ECO:0000313" key="1">
    <source>
        <dbReference type="EMBL" id="KAF3596579.1"/>
    </source>
</evidence>
<evidence type="ECO:0008006" key="3">
    <source>
        <dbReference type="Google" id="ProtNLM"/>
    </source>
</evidence>
<name>A0ABQ7EHW9_BRACR</name>
<comment type="caution">
    <text evidence="1">The sequence shown here is derived from an EMBL/GenBank/DDBJ whole genome shotgun (WGS) entry which is preliminary data.</text>
</comment>
<protein>
    <recommendedName>
        <fullName evidence="3">START domain-containing protein</fullName>
    </recommendedName>
</protein>
<organism evidence="1 2">
    <name type="scientific">Brassica cretica</name>
    <name type="common">Mustard</name>
    <dbReference type="NCBI Taxonomy" id="69181"/>
    <lineage>
        <taxon>Eukaryota</taxon>
        <taxon>Viridiplantae</taxon>
        <taxon>Streptophyta</taxon>
        <taxon>Embryophyta</taxon>
        <taxon>Tracheophyta</taxon>
        <taxon>Spermatophyta</taxon>
        <taxon>Magnoliopsida</taxon>
        <taxon>eudicotyledons</taxon>
        <taxon>Gunneridae</taxon>
        <taxon>Pentapetalae</taxon>
        <taxon>rosids</taxon>
        <taxon>malvids</taxon>
        <taxon>Brassicales</taxon>
        <taxon>Brassicaceae</taxon>
        <taxon>Brassiceae</taxon>
        <taxon>Brassica</taxon>
    </lineage>
</organism>
<reference evidence="1 2" key="1">
    <citation type="journal article" date="2020" name="BMC Genomics">
        <title>Intraspecific diversification of the crop wild relative Brassica cretica Lam. using demographic model selection.</title>
        <authorList>
            <person name="Kioukis A."/>
            <person name="Michalopoulou V.A."/>
            <person name="Briers L."/>
            <person name="Pirintsos S."/>
            <person name="Studholme D.J."/>
            <person name="Pavlidis P."/>
            <person name="Sarris P.F."/>
        </authorList>
    </citation>
    <scope>NUCLEOTIDE SEQUENCE [LARGE SCALE GENOMIC DNA]</scope>
    <source>
        <strain evidence="2">cv. PFS-1207/04</strain>
    </source>
</reference>
<evidence type="ECO:0000313" key="2">
    <source>
        <dbReference type="Proteomes" id="UP000266723"/>
    </source>
</evidence>